<evidence type="ECO:0000313" key="2">
    <source>
        <dbReference type="EMBL" id="AZK46190.1"/>
    </source>
</evidence>
<evidence type="ECO:0000256" key="1">
    <source>
        <dbReference type="SAM" id="Phobius"/>
    </source>
</evidence>
<evidence type="ECO:0000313" key="3">
    <source>
        <dbReference type="Proteomes" id="UP000273145"/>
    </source>
</evidence>
<keyword evidence="1" id="KW-1133">Transmembrane helix</keyword>
<keyword evidence="1" id="KW-0472">Membrane</keyword>
<dbReference type="RefSeq" id="WP_125082258.1">
    <property type="nucleotide sequence ID" value="NZ_CP034248.1"/>
</dbReference>
<dbReference type="AlphaFoldDB" id="A0A3S8RTJ4"/>
<dbReference type="KEGG" id="plen:EIM92_08265"/>
<protein>
    <recommendedName>
        <fullName evidence="4">SigmaY antisigma factor component</fullName>
    </recommendedName>
</protein>
<evidence type="ECO:0008006" key="4">
    <source>
        <dbReference type="Google" id="ProtNLM"/>
    </source>
</evidence>
<dbReference type="OrthoDB" id="2353968at2"/>
<keyword evidence="1" id="KW-0812">Transmembrane</keyword>
<organism evidence="2 3">
    <name type="scientific">Paenibacillus lentus</name>
    <dbReference type="NCBI Taxonomy" id="1338368"/>
    <lineage>
        <taxon>Bacteria</taxon>
        <taxon>Bacillati</taxon>
        <taxon>Bacillota</taxon>
        <taxon>Bacilli</taxon>
        <taxon>Bacillales</taxon>
        <taxon>Paenibacillaceae</taxon>
        <taxon>Paenibacillus</taxon>
    </lineage>
</organism>
<accession>A0A3S8RTJ4</accession>
<proteinExistence type="predicted"/>
<reference evidence="2 3" key="1">
    <citation type="submission" date="2018-11" db="EMBL/GenBank/DDBJ databases">
        <title>Genome sequencing of Paenibacillus lentus DSM25539(T).</title>
        <authorList>
            <person name="Kook J.-K."/>
            <person name="Park S.-N."/>
            <person name="Lim Y.K."/>
        </authorList>
    </citation>
    <scope>NUCLEOTIDE SEQUENCE [LARGE SCALE GENOMIC DNA]</scope>
    <source>
        <strain evidence="2 3">DSM 25539</strain>
    </source>
</reference>
<sequence length="80" mass="9613">MNMSQMIHTEPLPPWWMLILVALLLLTQGTWMFIDARKRGRRAWLWGLWGVINCPTSLIVYLLVVVWADYRKKKRRMGER</sequence>
<feature type="transmembrane region" description="Helical" evidence="1">
    <location>
        <begin position="46"/>
        <end position="70"/>
    </location>
</feature>
<gene>
    <name evidence="2" type="ORF">EIM92_08265</name>
</gene>
<keyword evidence="3" id="KW-1185">Reference proteome</keyword>
<feature type="transmembrane region" description="Helical" evidence="1">
    <location>
        <begin position="12"/>
        <end position="34"/>
    </location>
</feature>
<dbReference type="EMBL" id="CP034248">
    <property type="protein sequence ID" value="AZK46190.1"/>
    <property type="molecule type" value="Genomic_DNA"/>
</dbReference>
<dbReference type="Proteomes" id="UP000273145">
    <property type="component" value="Chromosome"/>
</dbReference>
<name>A0A3S8RTJ4_9BACL</name>